<protein>
    <submittedName>
        <fullName evidence="2">Uncharacterized protein</fullName>
    </submittedName>
</protein>
<organism evidence="2">
    <name type="scientific">Solanum chilense</name>
    <name type="common">Tomato</name>
    <name type="synonym">Lycopersicon chilense</name>
    <dbReference type="NCBI Taxonomy" id="4083"/>
    <lineage>
        <taxon>Eukaryota</taxon>
        <taxon>Viridiplantae</taxon>
        <taxon>Streptophyta</taxon>
        <taxon>Embryophyta</taxon>
        <taxon>Tracheophyta</taxon>
        <taxon>Spermatophyta</taxon>
        <taxon>Magnoliopsida</taxon>
        <taxon>eudicotyledons</taxon>
        <taxon>Gunneridae</taxon>
        <taxon>Pentapetalae</taxon>
        <taxon>asterids</taxon>
        <taxon>lamiids</taxon>
        <taxon>Solanales</taxon>
        <taxon>Solanaceae</taxon>
        <taxon>Solanoideae</taxon>
        <taxon>Solaneae</taxon>
        <taxon>Solanum</taxon>
        <taxon>Solanum subgen. Lycopersicon</taxon>
    </lineage>
</organism>
<feature type="region of interest" description="Disordered" evidence="1">
    <location>
        <begin position="1"/>
        <end position="25"/>
    </location>
</feature>
<dbReference type="AlphaFoldDB" id="A0A6N2CFT9"/>
<evidence type="ECO:0000313" key="2">
    <source>
        <dbReference type="EMBL" id="TMX05058.1"/>
    </source>
</evidence>
<name>A0A6N2CFT9_SOLCI</name>
<gene>
    <name evidence="2" type="ORF">EJD97_002721</name>
</gene>
<evidence type="ECO:0000256" key="1">
    <source>
        <dbReference type="SAM" id="MobiDB-lite"/>
    </source>
</evidence>
<dbReference type="EMBL" id="RXGB01000134">
    <property type="protein sequence ID" value="TMX05058.1"/>
    <property type="molecule type" value="Genomic_DNA"/>
</dbReference>
<comment type="caution">
    <text evidence="2">The sequence shown here is derived from an EMBL/GenBank/DDBJ whole genome shotgun (WGS) entry which is preliminary data.</text>
</comment>
<proteinExistence type="predicted"/>
<accession>A0A6N2CFT9</accession>
<sequence>MKTRRNADQRIEKEGCNVGDPLHDEQVPPLEANANVDQAPANPPPMTEVEMRGILDQIAQAMTTQAQAAIVQAQAMTSQDNWDVAPRVHKQTMAS</sequence>
<reference evidence="2" key="1">
    <citation type="submission" date="2019-05" db="EMBL/GenBank/DDBJ databases">
        <title>The de novo reference genome and transcriptome assemblies of the wild tomato species Solanum chilense.</title>
        <authorList>
            <person name="Stam R."/>
            <person name="Nosenko T."/>
            <person name="Hoerger A.C."/>
            <person name="Stephan W."/>
            <person name="Seidel M.A."/>
            <person name="Kuhn J.M.M."/>
            <person name="Haberer G."/>
            <person name="Tellier A."/>
        </authorList>
    </citation>
    <scope>NUCLEOTIDE SEQUENCE</scope>
    <source>
        <tissue evidence="2">Mature leaves</tissue>
    </source>
</reference>